<reference evidence="15 16" key="1">
    <citation type="journal article" date="2012" name="Science">
        <title>The Paleozoic origin of enzymatic lignin decomposition reconstructed from 31 fungal genomes.</title>
        <authorList>
            <person name="Floudas D."/>
            <person name="Binder M."/>
            <person name="Riley R."/>
            <person name="Barry K."/>
            <person name="Blanchette R.A."/>
            <person name="Henrissat B."/>
            <person name="Martinez A.T."/>
            <person name="Otillar R."/>
            <person name="Spatafora J.W."/>
            <person name="Yadav J.S."/>
            <person name="Aerts A."/>
            <person name="Benoit I."/>
            <person name="Boyd A."/>
            <person name="Carlson A."/>
            <person name="Copeland A."/>
            <person name="Coutinho P.M."/>
            <person name="de Vries R.P."/>
            <person name="Ferreira P."/>
            <person name="Findley K."/>
            <person name="Foster B."/>
            <person name="Gaskell J."/>
            <person name="Glotzer D."/>
            <person name="Gorecki P."/>
            <person name="Heitman J."/>
            <person name="Hesse C."/>
            <person name="Hori C."/>
            <person name="Igarashi K."/>
            <person name="Jurgens J.A."/>
            <person name="Kallen N."/>
            <person name="Kersten P."/>
            <person name="Kohler A."/>
            <person name="Kuees U."/>
            <person name="Kumar T.K.A."/>
            <person name="Kuo A."/>
            <person name="LaButti K."/>
            <person name="Larrondo L.F."/>
            <person name="Lindquist E."/>
            <person name="Ling A."/>
            <person name="Lombard V."/>
            <person name="Lucas S."/>
            <person name="Lundell T."/>
            <person name="Martin R."/>
            <person name="McLaughlin D.J."/>
            <person name="Morgenstern I."/>
            <person name="Morin E."/>
            <person name="Murat C."/>
            <person name="Nagy L.G."/>
            <person name="Nolan M."/>
            <person name="Ohm R.A."/>
            <person name="Patyshakuliyeva A."/>
            <person name="Rokas A."/>
            <person name="Ruiz-Duenas F.J."/>
            <person name="Sabat G."/>
            <person name="Salamov A."/>
            <person name="Samejima M."/>
            <person name="Schmutz J."/>
            <person name="Slot J.C."/>
            <person name="St John F."/>
            <person name="Stenlid J."/>
            <person name="Sun H."/>
            <person name="Sun S."/>
            <person name="Syed K."/>
            <person name="Tsang A."/>
            <person name="Wiebenga A."/>
            <person name="Young D."/>
            <person name="Pisabarro A."/>
            <person name="Eastwood D.C."/>
            <person name="Martin F."/>
            <person name="Cullen D."/>
            <person name="Grigoriev I.V."/>
            <person name="Hibbett D.S."/>
        </authorList>
    </citation>
    <scope>NUCLEOTIDE SEQUENCE [LARGE SCALE GENOMIC DNA]</scope>
    <source>
        <strain evidence="15 16">MD-104</strain>
    </source>
</reference>
<dbReference type="OMA" id="GTKVDMQ"/>
<evidence type="ECO:0000256" key="8">
    <source>
        <dbReference type="ARBA" id="ARBA00022989"/>
    </source>
</evidence>
<dbReference type="GO" id="GO:0020037">
    <property type="term" value="F:heme binding"/>
    <property type="evidence" value="ECO:0007669"/>
    <property type="project" value="InterPro"/>
</dbReference>
<protein>
    <submittedName>
        <fullName evidence="15">Cytochrome P450</fullName>
    </submittedName>
</protein>
<dbReference type="GO" id="GO:0016705">
    <property type="term" value="F:oxidoreductase activity, acting on paired donors, with incorporation or reduction of molecular oxygen"/>
    <property type="evidence" value="ECO:0007669"/>
    <property type="project" value="InterPro"/>
</dbReference>
<evidence type="ECO:0000256" key="6">
    <source>
        <dbReference type="ARBA" id="ARBA00022692"/>
    </source>
</evidence>
<dbReference type="OrthoDB" id="1055148at2759"/>
<keyword evidence="12" id="KW-0472">Membrane</keyword>
<dbReference type="PROSITE" id="PS00086">
    <property type="entry name" value="CYTOCHROME_P450"/>
    <property type="match status" value="1"/>
</dbReference>
<comment type="cofactor">
    <cofactor evidence="1 13">
        <name>heme</name>
        <dbReference type="ChEBI" id="CHEBI:30413"/>
    </cofactor>
</comment>
<dbReference type="SUPFAM" id="SSF48264">
    <property type="entry name" value="Cytochrome P450"/>
    <property type="match status" value="1"/>
</dbReference>
<evidence type="ECO:0000313" key="16">
    <source>
        <dbReference type="Proteomes" id="UP000218811"/>
    </source>
</evidence>
<dbReference type="Gene3D" id="1.10.630.10">
    <property type="entry name" value="Cytochrome P450"/>
    <property type="match status" value="1"/>
</dbReference>
<dbReference type="PRINTS" id="PR00463">
    <property type="entry name" value="EP450I"/>
</dbReference>
<proteinExistence type="inferred from homology"/>
<keyword evidence="6" id="KW-0812">Transmembrane</keyword>
<evidence type="ECO:0000256" key="13">
    <source>
        <dbReference type="PIRSR" id="PIRSR602401-1"/>
    </source>
</evidence>
<dbReference type="InterPro" id="IPR036396">
    <property type="entry name" value="Cyt_P450_sf"/>
</dbReference>
<keyword evidence="8" id="KW-1133">Transmembrane helix</keyword>
<gene>
    <name evidence="15" type="ORF">WOLCODRAFT_109544</name>
</gene>
<evidence type="ECO:0000256" key="11">
    <source>
        <dbReference type="ARBA" id="ARBA00023033"/>
    </source>
</evidence>
<comment type="subcellular location">
    <subcellularLocation>
        <location evidence="2">Membrane</location>
        <topology evidence="2">Single-pass membrane protein</topology>
    </subcellularLocation>
</comment>
<dbReference type="Proteomes" id="UP000218811">
    <property type="component" value="Unassembled WGS sequence"/>
</dbReference>
<evidence type="ECO:0000256" key="4">
    <source>
        <dbReference type="ARBA" id="ARBA00010617"/>
    </source>
</evidence>
<keyword evidence="9 14" id="KW-0560">Oxidoreductase</keyword>
<organism evidence="15 16">
    <name type="scientific">Wolfiporia cocos (strain MD-104)</name>
    <name type="common">Brown rot fungus</name>
    <dbReference type="NCBI Taxonomy" id="742152"/>
    <lineage>
        <taxon>Eukaryota</taxon>
        <taxon>Fungi</taxon>
        <taxon>Dikarya</taxon>
        <taxon>Basidiomycota</taxon>
        <taxon>Agaricomycotina</taxon>
        <taxon>Agaricomycetes</taxon>
        <taxon>Polyporales</taxon>
        <taxon>Phaeolaceae</taxon>
        <taxon>Wolfiporia</taxon>
    </lineage>
</organism>
<dbReference type="InterPro" id="IPR002401">
    <property type="entry name" value="Cyt_P450_E_grp-I"/>
</dbReference>
<dbReference type="PANTHER" id="PTHR46300">
    <property type="entry name" value="P450, PUTATIVE (EUROFUNG)-RELATED-RELATED"/>
    <property type="match status" value="1"/>
</dbReference>
<keyword evidence="16" id="KW-1185">Reference proteome</keyword>
<accession>A0A2H3J492</accession>
<dbReference type="AlphaFoldDB" id="A0A2H3J492"/>
<evidence type="ECO:0000256" key="2">
    <source>
        <dbReference type="ARBA" id="ARBA00004167"/>
    </source>
</evidence>
<evidence type="ECO:0000313" key="15">
    <source>
        <dbReference type="EMBL" id="PCH37060.1"/>
    </source>
</evidence>
<evidence type="ECO:0000256" key="14">
    <source>
        <dbReference type="RuleBase" id="RU000461"/>
    </source>
</evidence>
<comment type="similarity">
    <text evidence="4 14">Belongs to the cytochrome P450 family.</text>
</comment>
<keyword evidence="11 14" id="KW-0503">Monooxygenase</keyword>
<evidence type="ECO:0000256" key="9">
    <source>
        <dbReference type="ARBA" id="ARBA00023002"/>
    </source>
</evidence>
<keyword evidence="5 13" id="KW-0349">Heme</keyword>
<evidence type="ECO:0000256" key="3">
    <source>
        <dbReference type="ARBA" id="ARBA00005179"/>
    </source>
</evidence>
<comment type="pathway">
    <text evidence="3">Secondary metabolite biosynthesis.</text>
</comment>
<dbReference type="InterPro" id="IPR017972">
    <property type="entry name" value="Cyt_P450_CS"/>
</dbReference>
<keyword evidence="10 13" id="KW-0408">Iron</keyword>
<dbReference type="Pfam" id="PF00067">
    <property type="entry name" value="p450"/>
    <property type="match status" value="1"/>
</dbReference>
<dbReference type="InterPro" id="IPR050364">
    <property type="entry name" value="Cytochrome_P450_fung"/>
</dbReference>
<dbReference type="EMBL" id="KB467909">
    <property type="protein sequence ID" value="PCH37060.1"/>
    <property type="molecule type" value="Genomic_DNA"/>
</dbReference>
<dbReference type="GO" id="GO:0004497">
    <property type="term" value="F:monooxygenase activity"/>
    <property type="evidence" value="ECO:0007669"/>
    <property type="project" value="UniProtKB-KW"/>
</dbReference>
<dbReference type="InterPro" id="IPR001128">
    <property type="entry name" value="Cyt_P450"/>
</dbReference>
<evidence type="ECO:0000256" key="12">
    <source>
        <dbReference type="ARBA" id="ARBA00023136"/>
    </source>
</evidence>
<dbReference type="GO" id="GO:0016020">
    <property type="term" value="C:membrane"/>
    <property type="evidence" value="ECO:0007669"/>
    <property type="project" value="UniProtKB-SubCell"/>
</dbReference>
<evidence type="ECO:0000256" key="10">
    <source>
        <dbReference type="ARBA" id="ARBA00023004"/>
    </source>
</evidence>
<evidence type="ECO:0000256" key="5">
    <source>
        <dbReference type="ARBA" id="ARBA00022617"/>
    </source>
</evidence>
<feature type="binding site" description="axial binding residue" evidence="13">
    <location>
        <position position="227"/>
    </location>
    <ligand>
        <name>heme</name>
        <dbReference type="ChEBI" id="CHEBI:30413"/>
    </ligand>
    <ligandPart>
        <name>Fe</name>
        <dbReference type="ChEBI" id="CHEBI:18248"/>
    </ligandPart>
</feature>
<dbReference type="PANTHER" id="PTHR46300:SF7">
    <property type="entry name" value="P450, PUTATIVE (EUROFUNG)-RELATED"/>
    <property type="match status" value="1"/>
</dbReference>
<evidence type="ECO:0000256" key="7">
    <source>
        <dbReference type="ARBA" id="ARBA00022723"/>
    </source>
</evidence>
<dbReference type="STRING" id="742152.A0A2H3J492"/>
<evidence type="ECO:0000256" key="1">
    <source>
        <dbReference type="ARBA" id="ARBA00001971"/>
    </source>
</evidence>
<dbReference type="GO" id="GO:0005506">
    <property type="term" value="F:iron ion binding"/>
    <property type="evidence" value="ECO:0007669"/>
    <property type="project" value="InterPro"/>
</dbReference>
<name>A0A2H3J492_WOLCO</name>
<dbReference type="PRINTS" id="PR00385">
    <property type="entry name" value="P450"/>
</dbReference>
<keyword evidence="7 13" id="KW-0479">Metal-binding</keyword>
<sequence>MATDQSAFIVNRMPILAMLPKFLPGMTFKKQAAAWRAQFTELAERGYTVALKRIKSGTYKPCMISKALTEHAGEFDPELIKYTATQVYTGGADTSLSVLSSFFLAMTLYPRVQEKAQLEVDQLLGVNRPPSFSDCEKLPYTRSLMREVFRCFPPIPLSEVAGRDDIHEGYHVSKGTILFINIWAILHDKSVYGDPDDFRPERWLSENLIDRESDSMDIAFGFGRRACPGQRLAEKLVLTVIASTLSAFTITPTIDHDGKPIIPSAEYTDGTITFPRTFACEIRPRKPL</sequence>